<comment type="similarity">
    <text evidence="2">Belongs to the glycosyltransferase 2 family.</text>
</comment>
<reference evidence="6 7" key="2">
    <citation type="submission" date="2018-12" db="EMBL/GenBank/DDBJ databases">
        <title>Nakamurella antarcticus sp. nov., isolated from Antarctica South Shetland Islands soil.</title>
        <authorList>
            <person name="Peng F."/>
        </authorList>
    </citation>
    <scope>NUCLEOTIDE SEQUENCE [LARGE SCALE GENOMIC DNA]</scope>
    <source>
        <strain evidence="6 7">S14-144</strain>
    </source>
</reference>
<dbReference type="EMBL" id="CP034170">
    <property type="protein sequence ID" value="AZI58538.1"/>
    <property type="molecule type" value="Genomic_DNA"/>
</dbReference>
<dbReference type="InterPro" id="IPR029044">
    <property type="entry name" value="Nucleotide-diphossugar_trans"/>
</dbReference>
<comment type="pathway">
    <text evidence="1">Cell wall biogenesis; cell wall polysaccharide biosynthesis.</text>
</comment>
<name>A0A3G8ZN18_9ACTN</name>
<dbReference type="PANTHER" id="PTHR43179">
    <property type="entry name" value="RHAMNOSYLTRANSFERASE WBBL"/>
    <property type="match status" value="1"/>
</dbReference>
<dbReference type="KEGG" id="nak:EH165_10760"/>
<evidence type="ECO:0000256" key="1">
    <source>
        <dbReference type="ARBA" id="ARBA00004776"/>
    </source>
</evidence>
<organism evidence="6 7">
    <name type="scientific">Nakamurella antarctica</name>
    <dbReference type="NCBI Taxonomy" id="1902245"/>
    <lineage>
        <taxon>Bacteria</taxon>
        <taxon>Bacillati</taxon>
        <taxon>Actinomycetota</taxon>
        <taxon>Actinomycetes</taxon>
        <taxon>Nakamurellales</taxon>
        <taxon>Nakamurellaceae</taxon>
        <taxon>Nakamurella</taxon>
    </lineage>
</organism>
<protein>
    <submittedName>
        <fullName evidence="6">Glycosyltransferase family 2 protein</fullName>
    </submittedName>
</protein>
<keyword evidence="4 6" id="KW-0808">Transferase</keyword>
<evidence type="ECO:0000259" key="5">
    <source>
        <dbReference type="Pfam" id="PF00535"/>
    </source>
</evidence>
<reference evidence="6 7" key="1">
    <citation type="submission" date="2018-11" db="EMBL/GenBank/DDBJ databases">
        <authorList>
            <person name="Da X."/>
        </authorList>
    </citation>
    <scope>NUCLEOTIDE SEQUENCE [LARGE SCALE GENOMIC DNA]</scope>
    <source>
        <strain evidence="6 7">S14-144</strain>
    </source>
</reference>
<dbReference type="GO" id="GO:0016757">
    <property type="term" value="F:glycosyltransferase activity"/>
    <property type="evidence" value="ECO:0007669"/>
    <property type="project" value="UniProtKB-KW"/>
</dbReference>
<keyword evidence="3" id="KW-0328">Glycosyltransferase</keyword>
<dbReference type="CDD" id="cd04186">
    <property type="entry name" value="GT_2_like_c"/>
    <property type="match status" value="1"/>
</dbReference>
<proteinExistence type="inferred from homology"/>
<gene>
    <name evidence="6" type="ORF">EH165_10760</name>
</gene>
<feature type="domain" description="Glycosyltransferase 2-like" evidence="5">
    <location>
        <begin position="26"/>
        <end position="132"/>
    </location>
</feature>
<accession>A0A3G8ZN18</accession>
<dbReference type="AlphaFoldDB" id="A0A3G8ZN18"/>
<dbReference type="OrthoDB" id="9771846at2"/>
<sequence>MLVRVSSGSRYADSKEEHKVNPATVTVVVVTFRAKAMIADCLDSLAAQDLPHELLVVDNASSDGTADVLRSKYPGVRVITLAENRGFAGGLSAALAHIESPYVALLNDDAVAEPGWLSQLLAVCESDERIGAATSKMILETGFPGEEVLNNIGVALTRHGYGFDVGLGLPASSAYTEVTEVFGFSGGAALIRTESLRAAGGCPEHFFLYYEDVDMSWRLRLSGFAVMSVPGAIAHHRHSATSDQNSEIFHRHNERNRLLTLIRCAPAGFAASEVLRFGLTTISLAVTKVIRRPVPPALNFRIRLRVGVLAEVARLLPSECVARRRIGRTAVVSRRSVTSAWVGAKPLD</sequence>
<evidence type="ECO:0000256" key="3">
    <source>
        <dbReference type="ARBA" id="ARBA00022676"/>
    </source>
</evidence>
<evidence type="ECO:0000313" key="7">
    <source>
        <dbReference type="Proteomes" id="UP000268084"/>
    </source>
</evidence>
<dbReference type="Proteomes" id="UP000268084">
    <property type="component" value="Chromosome"/>
</dbReference>
<dbReference type="InterPro" id="IPR001173">
    <property type="entry name" value="Glyco_trans_2-like"/>
</dbReference>
<dbReference type="PANTHER" id="PTHR43179:SF12">
    <property type="entry name" value="GALACTOFURANOSYLTRANSFERASE GLFT2"/>
    <property type="match status" value="1"/>
</dbReference>
<dbReference type="Pfam" id="PF00535">
    <property type="entry name" value="Glycos_transf_2"/>
    <property type="match status" value="1"/>
</dbReference>
<keyword evidence="7" id="KW-1185">Reference proteome</keyword>
<evidence type="ECO:0000313" key="6">
    <source>
        <dbReference type="EMBL" id="AZI58538.1"/>
    </source>
</evidence>
<dbReference type="SUPFAM" id="SSF53448">
    <property type="entry name" value="Nucleotide-diphospho-sugar transferases"/>
    <property type="match status" value="1"/>
</dbReference>
<evidence type="ECO:0000256" key="4">
    <source>
        <dbReference type="ARBA" id="ARBA00022679"/>
    </source>
</evidence>
<evidence type="ECO:0000256" key="2">
    <source>
        <dbReference type="ARBA" id="ARBA00006739"/>
    </source>
</evidence>
<dbReference type="Gene3D" id="3.90.550.10">
    <property type="entry name" value="Spore Coat Polysaccharide Biosynthesis Protein SpsA, Chain A"/>
    <property type="match status" value="1"/>
</dbReference>